<accession>A0A0C5CMM3</accession>
<protein>
    <submittedName>
        <fullName evidence="1">Uncharacterized protein</fullName>
    </submittedName>
</protein>
<dbReference type="Pfam" id="PF11116">
    <property type="entry name" value="DUF2624"/>
    <property type="match status" value="1"/>
</dbReference>
<proteinExistence type="predicted"/>
<evidence type="ECO:0000313" key="1">
    <source>
        <dbReference type="EMBL" id="AJO22587.1"/>
    </source>
</evidence>
<organism evidence="1 2">
    <name type="scientific">Heyndrickxia coagulans</name>
    <name type="common">Weizmannia coagulans</name>
    <dbReference type="NCBI Taxonomy" id="1398"/>
    <lineage>
        <taxon>Bacteria</taxon>
        <taxon>Bacillati</taxon>
        <taxon>Bacillota</taxon>
        <taxon>Bacilli</taxon>
        <taxon>Bacillales</taxon>
        <taxon>Bacillaceae</taxon>
        <taxon>Heyndrickxia</taxon>
    </lineage>
</organism>
<evidence type="ECO:0000313" key="2">
    <source>
        <dbReference type="Proteomes" id="UP000032024"/>
    </source>
</evidence>
<dbReference type="AlphaFoldDB" id="A0A0C5CMM3"/>
<dbReference type="Proteomes" id="UP000032024">
    <property type="component" value="Chromosome"/>
</dbReference>
<reference evidence="2" key="1">
    <citation type="submission" date="2015-01" db="EMBL/GenBank/DDBJ databases">
        <title>Comparative genome analysis of Bacillus coagulans HM-08, Clostridium butyricum HM-68, Bacillus subtilis HM-66 and Bacillus paralicheniformis BL-09.</title>
        <authorList>
            <person name="Zhang H."/>
        </authorList>
    </citation>
    <scope>NUCLEOTIDE SEQUENCE [LARGE SCALE GENOMIC DNA]</scope>
    <source>
        <strain evidence="2">HM-08</strain>
    </source>
</reference>
<dbReference type="GeneID" id="93259507"/>
<keyword evidence="2" id="KW-1185">Reference proteome</keyword>
<dbReference type="InterPro" id="IPR020277">
    <property type="entry name" value="DUF2624"/>
</dbReference>
<gene>
    <name evidence="1" type="ORF">SB48_HM08orf02838</name>
</gene>
<name>A0A0C5CMM3_HEYCO</name>
<sequence>MKLIQNMVNYKVNIITGAELFKYARQFNVKISREDAEKIADYVRGKQLDIFDDEARSKALKDIAKITSPLTAKEINRVFVLLAK</sequence>
<dbReference type="EMBL" id="CP010525">
    <property type="protein sequence ID" value="AJO22587.1"/>
    <property type="molecule type" value="Genomic_DNA"/>
</dbReference>
<dbReference type="RefSeq" id="WP_014098002.1">
    <property type="nucleotide sequence ID" value="NZ_CP010525.1"/>
</dbReference>